<dbReference type="RefSeq" id="WP_255045091.1">
    <property type="nucleotide sequence ID" value="NZ_JANEYT010000102.1"/>
</dbReference>
<dbReference type="Proteomes" id="UP001524460">
    <property type="component" value="Unassembled WGS sequence"/>
</dbReference>
<name>A0ABT1N8D6_9GAMM</name>
<keyword evidence="3" id="KW-1185">Reference proteome</keyword>
<reference evidence="2 3" key="1">
    <citation type="submission" date="2022-07" db="EMBL/GenBank/DDBJ databases">
        <title>Photobacterium pectinilyticum sp. nov., a marine bacterium isolated from surface seawater of Qingdao offshore.</title>
        <authorList>
            <person name="Wang X."/>
        </authorList>
    </citation>
    <scope>NUCLEOTIDE SEQUENCE [LARGE SCALE GENOMIC DNA]</scope>
    <source>
        <strain evidence="2 3">ZSDE20</strain>
    </source>
</reference>
<evidence type="ECO:0000313" key="2">
    <source>
        <dbReference type="EMBL" id="MCQ1060991.1"/>
    </source>
</evidence>
<feature type="region of interest" description="Disordered" evidence="1">
    <location>
        <begin position="43"/>
        <end position="65"/>
    </location>
</feature>
<sequence length="65" mass="7036">MTPEQAEPGISKLLTGMVYRLFILAVETGGIGVSTLGEVSKPYTHSLTPQREGKSPTADRCPMRM</sequence>
<evidence type="ECO:0000256" key="1">
    <source>
        <dbReference type="SAM" id="MobiDB-lite"/>
    </source>
</evidence>
<accession>A0ABT1N8D6</accession>
<comment type="caution">
    <text evidence="2">The sequence shown here is derived from an EMBL/GenBank/DDBJ whole genome shotgun (WGS) entry which is preliminary data.</text>
</comment>
<gene>
    <name evidence="2" type="ORF">NHN17_23390</name>
</gene>
<dbReference type="EMBL" id="JANEYT010000102">
    <property type="protein sequence ID" value="MCQ1060991.1"/>
    <property type="molecule type" value="Genomic_DNA"/>
</dbReference>
<organism evidence="2 3">
    <name type="scientific">Photobacterium pectinilyticum</name>
    <dbReference type="NCBI Taxonomy" id="2906793"/>
    <lineage>
        <taxon>Bacteria</taxon>
        <taxon>Pseudomonadati</taxon>
        <taxon>Pseudomonadota</taxon>
        <taxon>Gammaproteobacteria</taxon>
        <taxon>Vibrionales</taxon>
        <taxon>Vibrionaceae</taxon>
        <taxon>Photobacterium</taxon>
    </lineage>
</organism>
<evidence type="ECO:0000313" key="3">
    <source>
        <dbReference type="Proteomes" id="UP001524460"/>
    </source>
</evidence>
<proteinExistence type="predicted"/>
<protein>
    <submittedName>
        <fullName evidence="2">Uncharacterized protein</fullName>
    </submittedName>
</protein>